<reference evidence="2 3" key="1">
    <citation type="journal article" date="2018" name="BMC Genomics">
        <title>Genomic comparison of Trypanosoma conorhini and Trypanosoma rangeli to Trypanosoma cruzi strains of high and low virulence.</title>
        <authorList>
            <person name="Bradwell K.R."/>
            <person name="Koparde V.N."/>
            <person name="Matveyev A.V."/>
            <person name="Serrano M.G."/>
            <person name="Alves J.M."/>
            <person name="Parikh H."/>
            <person name="Huang B."/>
            <person name="Lee V."/>
            <person name="Espinosa-Alvarez O."/>
            <person name="Ortiz P.A."/>
            <person name="Costa-Martins A.G."/>
            <person name="Teixeira M.M."/>
            <person name="Buck G.A."/>
        </authorList>
    </citation>
    <scope>NUCLEOTIDE SEQUENCE [LARGE SCALE GENOMIC DNA]</scope>
    <source>
        <strain evidence="2 3">025E</strain>
    </source>
</reference>
<evidence type="ECO:0000313" key="2">
    <source>
        <dbReference type="EMBL" id="RNF06674.1"/>
    </source>
</evidence>
<evidence type="ECO:0000313" key="3">
    <source>
        <dbReference type="Proteomes" id="UP000284403"/>
    </source>
</evidence>
<gene>
    <name evidence="2" type="ORF">Tco025E_07507</name>
</gene>
<feature type="compositionally biased region" description="Polar residues" evidence="1">
    <location>
        <begin position="120"/>
        <end position="130"/>
    </location>
</feature>
<dbReference type="GeneID" id="40321118"/>
<dbReference type="EMBL" id="MKKU01000590">
    <property type="protein sequence ID" value="RNF06674.1"/>
    <property type="molecule type" value="Genomic_DNA"/>
</dbReference>
<sequence length="130" mass="14406">MLLGATHLSHRTLAASAYATTRKGLVGACWREEAQSPGRAAHAPEQRTPRGRGPVRESCHSPEYAPTLRPSHHPSQNEAAAQQRKSKFVPQTPNTPIRMRFVANTHKEANTQKPYGRGTRFSSEPTQRQS</sequence>
<comment type="caution">
    <text evidence="2">The sequence shown here is derived from an EMBL/GenBank/DDBJ whole genome shotgun (WGS) entry which is preliminary data.</text>
</comment>
<dbReference type="RefSeq" id="XP_029225511.1">
    <property type="nucleotide sequence ID" value="XM_029374372.1"/>
</dbReference>
<evidence type="ECO:0000256" key="1">
    <source>
        <dbReference type="SAM" id="MobiDB-lite"/>
    </source>
</evidence>
<organism evidence="2 3">
    <name type="scientific">Trypanosoma conorhini</name>
    <dbReference type="NCBI Taxonomy" id="83891"/>
    <lineage>
        <taxon>Eukaryota</taxon>
        <taxon>Discoba</taxon>
        <taxon>Euglenozoa</taxon>
        <taxon>Kinetoplastea</taxon>
        <taxon>Metakinetoplastina</taxon>
        <taxon>Trypanosomatida</taxon>
        <taxon>Trypanosomatidae</taxon>
        <taxon>Trypanosoma</taxon>
    </lineage>
</organism>
<dbReference type="OrthoDB" id="10638587at2759"/>
<dbReference type="Proteomes" id="UP000284403">
    <property type="component" value="Unassembled WGS sequence"/>
</dbReference>
<proteinExistence type="predicted"/>
<feature type="compositionally biased region" description="Basic and acidic residues" evidence="1">
    <location>
        <begin position="42"/>
        <end position="60"/>
    </location>
</feature>
<accession>A0A3R7MQP4</accession>
<dbReference type="AlphaFoldDB" id="A0A3R7MQP4"/>
<protein>
    <submittedName>
        <fullName evidence="2">Uncharacterized protein</fullName>
    </submittedName>
</protein>
<keyword evidence="3" id="KW-1185">Reference proteome</keyword>
<name>A0A3R7MQP4_9TRYP</name>
<feature type="region of interest" description="Disordered" evidence="1">
    <location>
        <begin position="34"/>
        <end position="130"/>
    </location>
</feature>